<comment type="subunit">
    <text evidence="9">Heterodimer with SLC30A5; form a functional zinc ion transmembrane transporter.</text>
</comment>
<dbReference type="Gene3D" id="1.20.1510.10">
    <property type="entry name" value="Cation efflux protein transmembrane domain"/>
    <property type="match status" value="1"/>
</dbReference>
<keyword evidence="5 12" id="KW-1133">Transmembrane helix</keyword>
<evidence type="ECO:0000256" key="8">
    <source>
        <dbReference type="ARBA" id="ARBA00023136"/>
    </source>
</evidence>
<evidence type="ECO:0000256" key="4">
    <source>
        <dbReference type="ARBA" id="ARBA00022833"/>
    </source>
</evidence>
<dbReference type="AlphaFoldDB" id="A0A915CZS9"/>
<dbReference type="InterPro" id="IPR027469">
    <property type="entry name" value="Cation_efflux_TMD_sf"/>
</dbReference>
<keyword evidence="14" id="KW-1185">Reference proteome</keyword>
<dbReference type="GO" id="GO:0005794">
    <property type="term" value="C:Golgi apparatus"/>
    <property type="evidence" value="ECO:0007669"/>
    <property type="project" value="UniProtKB-SubCell"/>
</dbReference>
<dbReference type="PANTHER" id="PTHR46531">
    <property type="entry name" value="ZINC TRANSPORTER 6"/>
    <property type="match status" value="1"/>
</dbReference>
<evidence type="ECO:0000256" key="9">
    <source>
        <dbReference type="ARBA" id="ARBA00038600"/>
    </source>
</evidence>
<proteinExistence type="predicted"/>
<evidence type="ECO:0000313" key="14">
    <source>
        <dbReference type="Proteomes" id="UP000887574"/>
    </source>
</evidence>
<dbReference type="Proteomes" id="UP000887574">
    <property type="component" value="Unplaced"/>
</dbReference>
<dbReference type="InterPro" id="IPR058533">
    <property type="entry name" value="Cation_efflux_TM"/>
</dbReference>
<evidence type="ECO:0000256" key="12">
    <source>
        <dbReference type="SAM" id="Phobius"/>
    </source>
</evidence>
<dbReference type="InterPro" id="IPR052005">
    <property type="entry name" value="CDF_SLC30A"/>
</dbReference>
<keyword evidence="7" id="KW-0406">Ion transport</keyword>
<dbReference type="GO" id="GO:0008324">
    <property type="term" value="F:monoatomic cation transmembrane transporter activity"/>
    <property type="evidence" value="ECO:0007669"/>
    <property type="project" value="InterPro"/>
</dbReference>
<evidence type="ECO:0000256" key="10">
    <source>
        <dbReference type="ARBA" id="ARBA00045455"/>
    </source>
</evidence>
<keyword evidence="4" id="KW-0862">Zinc</keyword>
<feature type="transmembrane region" description="Helical" evidence="12">
    <location>
        <begin position="214"/>
        <end position="234"/>
    </location>
</feature>
<dbReference type="GO" id="GO:0016020">
    <property type="term" value="C:membrane"/>
    <property type="evidence" value="ECO:0007669"/>
    <property type="project" value="InterPro"/>
</dbReference>
<keyword evidence="6" id="KW-0333">Golgi apparatus</keyword>
<feature type="domain" description="Cation efflux protein transmembrane" evidence="13">
    <location>
        <begin position="20"/>
        <end position="243"/>
    </location>
</feature>
<keyword evidence="8 12" id="KW-0472">Membrane</keyword>
<keyword evidence="2" id="KW-0813">Transport</keyword>
<comment type="function">
    <text evidence="10">Has probably no intrinsic transporter activity but together with SLC30A5 forms a functional zinc ion:proton antiporter heterodimer, mediating zinc entry into the lumen of organelles along the secretory pathway. As part of that zinc ion:proton antiporter, contributes to zinc ion homeostasis within the early secretory pathway and regulates the activation and folding of enzymes like alkaline phosphatases and enzymes involved in phosphatidylinositol glycan anchor biosynthesis.</text>
</comment>
<dbReference type="SUPFAM" id="SSF161111">
    <property type="entry name" value="Cation efflux protein transmembrane domain-like"/>
    <property type="match status" value="1"/>
</dbReference>
<evidence type="ECO:0000256" key="7">
    <source>
        <dbReference type="ARBA" id="ARBA00023065"/>
    </source>
</evidence>
<dbReference type="GO" id="GO:0006829">
    <property type="term" value="P:zinc ion transport"/>
    <property type="evidence" value="ECO:0007669"/>
    <property type="project" value="TreeGrafter"/>
</dbReference>
<sequence>MVDLAMGKLLSYSVGRNAALASVLCMLTSLFLVYSVSVTRSLVITGQAWISVFSFFALFSAVISLSTSAQSNNKNYTFGLIRAPVLAVFSTTVLAQLSSVFLIKESVERLFEVGHHHGGSAAANNYFYASAVASSLSLVAAAYAVTNQPFNYVLRSAQSSVIQEHAADICHALCHVVPGLSRLLLPRINSLSLLAIVSGSCCVLTHWFMTDYWWFDSVAALILSFTVFATMMPLSTYTGRILLQTTPPHVHNQIDRCISEASTVEGVLELKNGHFWQLDFNSIAGTVDVRVRRDANEQIVLTRVTEKLSTVVNILSVQILKDITTTWANNPQNGHNMATLAGNFGGHSSRDSSAHGHSHNSPSNDAHGHSHNNGVEDNHGHSHNGHGHSHGAYGHSH</sequence>
<evidence type="ECO:0000256" key="1">
    <source>
        <dbReference type="ARBA" id="ARBA00004166"/>
    </source>
</evidence>
<feature type="transmembrane region" description="Helical" evidence="12">
    <location>
        <begin position="79"/>
        <end position="103"/>
    </location>
</feature>
<reference evidence="15" key="1">
    <citation type="submission" date="2022-11" db="UniProtKB">
        <authorList>
            <consortium name="WormBaseParasite"/>
        </authorList>
    </citation>
    <scope>IDENTIFICATION</scope>
</reference>
<feature type="transmembrane region" description="Helical" evidence="12">
    <location>
        <begin position="191"/>
        <end position="208"/>
    </location>
</feature>
<feature type="transmembrane region" description="Helical" evidence="12">
    <location>
        <begin position="48"/>
        <end position="67"/>
    </location>
</feature>
<feature type="transmembrane region" description="Helical" evidence="12">
    <location>
        <begin position="18"/>
        <end position="36"/>
    </location>
</feature>
<evidence type="ECO:0000256" key="5">
    <source>
        <dbReference type="ARBA" id="ARBA00022989"/>
    </source>
</evidence>
<evidence type="ECO:0000256" key="11">
    <source>
        <dbReference type="SAM" id="MobiDB-lite"/>
    </source>
</evidence>
<comment type="subcellular location">
    <subcellularLocation>
        <location evidence="1">Golgi apparatus</location>
        <location evidence="1">trans-Golgi network membrane</location>
        <topology evidence="1">Multi-pass membrane protein</topology>
    </subcellularLocation>
</comment>
<feature type="region of interest" description="Disordered" evidence="11">
    <location>
        <begin position="337"/>
        <end position="397"/>
    </location>
</feature>
<dbReference type="Pfam" id="PF01545">
    <property type="entry name" value="Cation_efflux"/>
    <property type="match status" value="1"/>
</dbReference>
<dbReference type="PANTHER" id="PTHR46531:SF1">
    <property type="entry name" value="ZINC TRANSPORTER 6"/>
    <property type="match status" value="1"/>
</dbReference>
<evidence type="ECO:0000256" key="2">
    <source>
        <dbReference type="ARBA" id="ARBA00022448"/>
    </source>
</evidence>
<evidence type="ECO:0000256" key="6">
    <source>
        <dbReference type="ARBA" id="ARBA00023034"/>
    </source>
</evidence>
<evidence type="ECO:0000313" key="15">
    <source>
        <dbReference type="WBParaSite" id="jg14309"/>
    </source>
</evidence>
<feature type="transmembrane region" description="Helical" evidence="12">
    <location>
        <begin position="126"/>
        <end position="145"/>
    </location>
</feature>
<name>A0A915CZS9_9BILA</name>
<protein>
    <submittedName>
        <fullName evidence="15">Zinc transporter 6</fullName>
    </submittedName>
</protein>
<keyword evidence="3 12" id="KW-0812">Transmembrane</keyword>
<evidence type="ECO:0000259" key="13">
    <source>
        <dbReference type="Pfam" id="PF01545"/>
    </source>
</evidence>
<dbReference type="WBParaSite" id="jg14309">
    <property type="protein sequence ID" value="jg14309"/>
    <property type="gene ID" value="jg14309"/>
</dbReference>
<organism evidence="14 15">
    <name type="scientific">Ditylenchus dipsaci</name>
    <dbReference type="NCBI Taxonomy" id="166011"/>
    <lineage>
        <taxon>Eukaryota</taxon>
        <taxon>Metazoa</taxon>
        <taxon>Ecdysozoa</taxon>
        <taxon>Nematoda</taxon>
        <taxon>Chromadorea</taxon>
        <taxon>Rhabditida</taxon>
        <taxon>Tylenchina</taxon>
        <taxon>Tylenchomorpha</taxon>
        <taxon>Sphaerularioidea</taxon>
        <taxon>Anguinidae</taxon>
        <taxon>Anguininae</taxon>
        <taxon>Ditylenchus</taxon>
    </lineage>
</organism>
<accession>A0A915CZS9</accession>
<evidence type="ECO:0000256" key="3">
    <source>
        <dbReference type="ARBA" id="ARBA00022692"/>
    </source>
</evidence>